<dbReference type="CDD" id="cd18809">
    <property type="entry name" value="SF1_C_RecD"/>
    <property type="match status" value="1"/>
</dbReference>
<dbReference type="InterPro" id="IPR041451">
    <property type="entry name" value="RecD2_SH13"/>
</dbReference>
<dbReference type="GO" id="GO:0017116">
    <property type="term" value="F:single-stranded DNA helicase activity"/>
    <property type="evidence" value="ECO:0007669"/>
    <property type="project" value="TreeGrafter"/>
</dbReference>
<accession>A0A9D2MXR2</accession>
<dbReference type="Pfam" id="PF18335">
    <property type="entry name" value="SH3_13"/>
    <property type="match status" value="1"/>
</dbReference>
<dbReference type="SUPFAM" id="SSF47781">
    <property type="entry name" value="RuvA domain 2-like"/>
    <property type="match status" value="1"/>
</dbReference>
<dbReference type="InterPro" id="IPR003593">
    <property type="entry name" value="AAA+_ATPase"/>
</dbReference>
<comment type="catalytic activity">
    <reaction evidence="3">
        <text>ATP + H2O = ADP + phosphate + H(+)</text>
        <dbReference type="Rhea" id="RHEA:13065"/>
        <dbReference type="ChEBI" id="CHEBI:15377"/>
        <dbReference type="ChEBI" id="CHEBI:15378"/>
        <dbReference type="ChEBI" id="CHEBI:30616"/>
        <dbReference type="ChEBI" id="CHEBI:43474"/>
        <dbReference type="ChEBI" id="CHEBI:456216"/>
        <dbReference type="EC" id="5.6.2.3"/>
    </reaction>
</comment>
<gene>
    <name evidence="3" type="primary">recD2</name>
    <name evidence="5" type="ORF">H9710_06560</name>
</gene>
<evidence type="ECO:0000313" key="5">
    <source>
        <dbReference type="EMBL" id="HJB98225.1"/>
    </source>
</evidence>
<dbReference type="AlphaFoldDB" id="A0A9D2MXR2"/>
<comment type="similarity">
    <text evidence="3">Belongs to the RecD family. RecD2 subfamily.</text>
</comment>
<dbReference type="InterPro" id="IPR050534">
    <property type="entry name" value="Coronavir_polyprotein_1ab"/>
</dbReference>
<feature type="domain" description="AAA+ ATPase" evidence="4">
    <location>
        <begin position="336"/>
        <end position="519"/>
    </location>
</feature>
<dbReference type="EC" id="5.6.2.3" evidence="3"/>
<evidence type="ECO:0000313" key="6">
    <source>
        <dbReference type="Proteomes" id="UP000826793"/>
    </source>
</evidence>
<dbReference type="Gene3D" id="1.10.10.2220">
    <property type="match status" value="1"/>
</dbReference>
<dbReference type="SMART" id="SM00382">
    <property type="entry name" value="AAA"/>
    <property type="match status" value="1"/>
</dbReference>
<dbReference type="PANTHER" id="PTHR43788">
    <property type="entry name" value="DNA2/NAM7 HELICASE FAMILY MEMBER"/>
    <property type="match status" value="1"/>
</dbReference>
<dbReference type="Pfam" id="PF13245">
    <property type="entry name" value="AAA_19"/>
    <property type="match status" value="1"/>
</dbReference>
<dbReference type="GO" id="GO:0043139">
    <property type="term" value="F:5'-3' DNA helicase activity"/>
    <property type="evidence" value="ECO:0007669"/>
    <property type="project" value="UniProtKB-UniRule"/>
</dbReference>
<protein>
    <recommendedName>
        <fullName evidence="3">ATP-dependent RecD2 DNA helicase</fullName>
        <ecNumber evidence="3">5.6.2.3</ecNumber>
    </recommendedName>
    <alternativeName>
        <fullName evidence="3">DNA 5'-3' helicase subunit RecD2</fullName>
    </alternativeName>
</protein>
<organism evidence="5 6">
    <name type="scientific">Candidatus Acutalibacter pullicola</name>
    <dbReference type="NCBI Taxonomy" id="2838417"/>
    <lineage>
        <taxon>Bacteria</taxon>
        <taxon>Bacillati</taxon>
        <taxon>Bacillota</taxon>
        <taxon>Clostridia</taxon>
        <taxon>Eubacteriales</taxon>
        <taxon>Acutalibacteraceae</taxon>
        <taxon>Acutalibacter</taxon>
    </lineage>
</organism>
<reference evidence="5" key="1">
    <citation type="journal article" date="2021" name="PeerJ">
        <title>Extensive microbial diversity within the chicken gut microbiome revealed by metagenomics and culture.</title>
        <authorList>
            <person name="Gilroy R."/>
            <person name="Ravi A."/>
            <person name="Getino M."/>
            <person name="Pursley I."/>
            <person name="Horton D.L."/>
            <person name="Alikhan N.F."/>
            <person name="Baker D."/>
            <person name="Gharbi K."/>
            <person name="Hall N."/>
            <person name="Watson M."/>
            <person name="Adriaenssens E.M."/>
            <person name="Foster-Nyarko E."/>
            <person name="Jarju S."/>
            <person name="Secka A."/>
            <person name="Antonio M."/>
            <person name="Oren A."/>
            <person name="Chaudhuri R.R."/>
            <person name="La Ragione R."/>
            <person name="Hildebrand F."/>
            <person name="Pallen M.J."/>
        </authorList>
    </citation>
    <scope>NUCLEOTIDE SEQUENCE</scope>
    <source>
        <strain evidence="5">CHK185-1770</strain>
    </source>
</reference>
<dbReference type="NCBIfam" id="TIGR01448">
    <property type="entry name" value="recD_rel"/>
    <property type="match status" value="1"/>
</dbReference>
<dbReference type="Gene3D" id="2.30.30.940">
    <property type="match status" value="1"/>
</dbReference>
<reference evidence="5" key="2">
    <citation type="submission" date="2021-04" db="EMBL/GenBank/DDBJ databases">
        <authorList>
            <person name="Gilroy R."/>
        </authorList>
    </citation>
    <scope>NUCLEOTIDE SEQUENCE</scope>
    <source>
        <strain evidence="5">CHK185-1770</strain>
    </source>
</reference>
<dbReference type="Proteomes" id="UP000826793">
    <property type="component" value="Unassembled WGS sequence"/>
</dbReference>
<dbReference type="GO" id="GO:0016787">
    <property type="term" value="F:hydrolase activity"/>
    <property type="evidence" value="ECO:0007669"/>
    <property type="project" value="UniProtKB-KW"/>
</dbReference>
<evidence type="ECO:0000256" key="2">
    <source>
        <dbReference type="ARBA" id="ARBA00022840"/>
    </source>
</evidence>
<dbReference type="Pfam" id="PF13538">
    <property type="entry name" value="UvrD_C_2"/>
    <property type="match status" value="1"/>
</dbReference>
<comment type="function">
    <text evidence="3">DNA-dependent ATPase and ATP-dependent 5'-3' DNA helicase. Has no activity on blunt DNA or DNA with 3'-overhangs, requires at least 10 bases of 5'-ssDNA for helicase activity.</text>
</comment>
<dbReference type="Gene3D" id="3.40.50.300">
    <property type="entry name" value="P-loop containing nucleotide triphosphate hydrolases"/>
    <property type="match status" value="2"/>
</dbReference>
<comment type="caution">
    <text evidence="5">The sequence shown here is derived from an EMBL/GenBank/DDBJ whole genome shotgun (WGS) entry which is preliminary data.</text>
</comment>
<dbReference type="InterPro" id="IPR010994">
    <property type="entry name" value="RuvA_2-like"/>
</dbReference>
<dbReference type="InterPro" id="IPR055446">
    <property type="entry name" value="RecD2_N_OB"/>
</dbReference>
<dbReference type="InterPro" id="IPR027785">
    <property type="entry name" value="UvrD-like_helicase_C"/>
</dbReference>
<dbReference type="Pfam" id="PF14490">
    <property type="entry name" value="HHH_RecD2"/>
    <property type="match status" value="1"/>
</dbReference>
<dbReference type="InterPro" id="IPR006345">
    <property type="entry name" value="RecD2"/>
</dbReference>
<keyword evidence="3" id="KW-0238">DNA-binding</keyword>
<dbReference type="SUPFAM" id="SSF52540">
    <property type="entry name" value="P-loop containing nucleoside triphosphate hydrolases"/>
    <property type="match status" value="1"/>
</dbReference>
<evidence type="ECO:0000259" key="4">
    <source>
        <dbReference type="SMART" id="SM00382"/>
    </source>
</evidence>
<dbReference type="GO" id="GO:0006310">
    <property type="term" value="P:DNA recombination"/>
    <property type="evidence" value="ECO:0007669"/>
    <property type="project" value="InterPro"/>
</dbReference>
<keyword evidence="3 5" id="KW-0347">Helicase</keyword>
<dbReference type="GO" id="GO:0005524">
    <property type="term" value="F:ATP binding"/>
    <property type="evidence" value="ECO:0007669"/>
    <property type="project" value="UniProtKB-UniRule"/>
</dbReference>
<dbReference type="InterPro" id="IPR027417">
    <property type="entry name" value="P-loop_NTPase"/>
</dbReference>
<dbReference type="EMBL" id="DWXG01000050">
    <property type="protein sequence ID" value="HJB98225.1"/>
    <property type="molecule type" value="Genomic_DNA"/>
</dbReference>
<keyword evidence="2 3" id="KW-0067">ATP-binding</keyword>
<dbReference type="GO" id="GO:0009338">
    <property type="term" value="C:exodeoxyribonuclease V complex"/>
    <property type="evidence" value="ECO:0007669"/>
    <property type="project" value="TreeGrafter"/>
</dbReference>
<name>A0A9D2MXR2_9FIRM</name>
<dbReference type="Pfam" id="PF14520">
    <property type="entry name" value="HHH_5"/>
    <property type="match status" value="1"/>
</dbReference>
<keyword evidence="3" id="KW-0378">Hydrolase</keyword>
<keyword evidence="3" id="KW-0413">Isomerase</keyword>
<keyword evidence="1 3" id="KW-0547">Nucleotide-binding</keyword>
<dbReference type="HAMAP" id="MF_01488">
    <property type="entry name" value="RecD2"/>
    <property type="match status" value="1"/>
</dbReference>
<sequence length="738" mass="81695">MAEQGLLELCGSVEHVIYHNDKNQYTVLELGTEAGLVTVVGAFHFVSEGEELRVYGTWQSHPSFGDQFKAETFERARPATAAAMLKYLSSGAVKGVGPVTARRIIETFGENTLEVMEKEPERLAQIKGITVEKAKEIGEELQRVYGIRELMMFLGAYGVRPEETVLVWKQFGEGAVSCIQEDPYCLCGEGMDISFTIADSIAESMEMAPDDTARVQAGVLHVLRHNVNNGHTCLPLDKLCPAAAHLLSVEREVVQDAVIRLCESFQTVCEDFGGREFLFLQNLHVSETYIAARMQAMLGMNAHPIAGAEEKIAAIEKSRGMHYAAKQKEAIRAALEQGILLLTGGPGTGKTTTLNAIIQLLQEAGEKVFLAAPTGRAAKRMSEVTGEEAKTIHRLLQVDWDEQDNPVFTRNERNPLECDCLVIDELSMVDAHLFESVLRALPFSCRLILVGDADQLPSVGAGNVLGDLMASGLFPTVELKEIFRQSMESLIVTSAHRIVEGKMPELRRHDSDFFFLPQEDPAKAAALVVSLCSVRLPRSYGFSSVSDIQVLCPGRKGELGTVELNKLLREAINPPSREKREVKLNGALFREGDKVMQIRNDYNLPWTREDGTSGQGIFNGDMGVITEIDRPGGAIHVRIDDRDVLYDLEHAASELEPAYAVTVHKSQGNEFPAVILPVLRPPTQLCYRNLLYTGVTRAKQLLILVGQRSVLSVMIENDRKTKRYTGLKWFLQNTQEQE</sequence>
<dbReference type="PANTHER" id="PTHR43788:SF6">
    <property type="entry name" value="DNA HELICASE B"/>
    <property type="match status" value="1"/>
</dbReference>
<dbReference type="GO" id="GO:0003677">
    <property type="term" value="F:DNA binding"/>
    <property type="evidence" value="ECO:0007669"/>
    <property type="project" value="UniProtKB-UniRule"/>
</dbReference>
<dbReference type="CDD" id="cd17933">
    <property type="entry name" value="DEXSc_RecD-like"/>
    <property type="match status" value="1"/>
</dbReference>
<dbReference type="Pfam" id="PF23139">
    <property type="entry name" value="OB_YrrC"/>
    <property type="match status" value="1"/>
</dbReference>
<evidence type="ECO:0000256" key="1">
    <source>
        <dbReference type="ARBA" id="ARBA00022741"/>
    </source>
</evidence>
<dbReference type="Gene3D" id="1.10.150.20">
    <property type="entry name" value="5' to 3' exonuclease, C-terminal subdomain"/>
    <property type="match status" value="1"/>
</dbReference>
<evidence type="ECO:0000256" key="3">
    <source>
        <dbReference type="HAMAP-Rule" id="MF_01488"/>
    </source>
</evidence>
<proteinExistence type="inferred from homology"/>
<dbReference type="InterPro" id="IPR029493">
    <property type="entry name" value="RecD2-like_HHH"/>
</dbReference>
<feature type="binding site" evidence="3">
    <location>
        <begin position="347"/>
        <end position="351"/>
    </location>
    <ligand>
        <name>ATP</name>
        <dbReference type="ChEBI" id="CHEBI:30616"/>
    </ligand>
</feature>